<name>A0A4C1WMS9_EUMVA</name>
<evidence type="ECO:0000313" key="3">
    <source>
        <dbReference type="Proteomes" id="UP000299102"/>
    </source>
</evidence>
<dbReference type="AlphaFoldDB" id="A0A4C1WMS9"/>
<protein>
    <submittedName>
        <fullName evidence="2">Uncharacterized protein</fullName>
    </submittedName>
</protein>
<dbReference type="EMBL" id="BGZK01000606">
    <property type="protein sequence ID" value="GBP52591.1"/>
    <property type="molecule type" value="Genomic_DNA"/>
</dbReference>
<feature type="region of interest" description="Disordered" evidence="1">
    <location>
        <begin position="71"/>
        <end position="93"/>
    </location>
</feature>
<sequence>MAEGVSCGNKPTRVEAETQRERHCGRSGETLEVTARSRSRCVNRFLEEGERFHIFFLATLKSGKWSSMTDRRVRTLPGPPRPAPPPPGSYTTPLVAADVHSAEITGARLC</sequence>
<dbReference type="Proteomes" id="UP000299102">
    <property type="component" value="Unassembled WGS sequence"/>
</dbReference>
<proteinExistence type="predicted"/>
<reference evidence="2 3" key="1">
    <citation type="journal article" date="2019" name="Commun. Biol.">
        <title>The bagworm genome reveals a unique fibroin gene that provides high tensile strength.</title>
        <authorList>
            <person name="Kono N."/>
            <person name="Nakamura H."/>
            <person name="Ohtoshi R."/>
            <person name="Tomita M."/>
            <person name="Numata K."/>
            <person name="Arakawa K."/>
        </authorList>
    </citation>
    <scope>NUCLEOTIDE SEQUENCE [LARGE SCALE GENOMIC DNA]</scope>
</reference>
<evidence type="ECO:0000256" key="1">
    <source>
        <dbReference type="SAM" id="MobiDB-lite"/>
    </source>
</evidence>
<evidence type="ECO:0000313" key="2">
    <source>
        <dbReference type="EMBL" id="GBP52591.1"/>
    </source>
</evidence>
<keyword evidence="3" id="KW-1185">Reference proteome</keyword>
<comment type="caution">
    <text evidence="2">The sequence shown here is derived from an EMBL/GenBank/DDBJ whole genome shotgun (WGS) entry which is preliminary data.</text>
</comment>
<feature type="compositionally biased region" description="Basic and acidic residues" evidence="1">
    <location>
        <begin position="12"/>
        <end position="21"/>
    </location>
</feature>
<accession>A0A4C1WMS9</accession>
<organism evidence="2 3">
    <name type="scientific">Eumeta variegata</name>
    <name type="common">Bagworm moth</name>
    <name type="synonym">Eumeta japonica</name>
    <dbReference type="NCBI Taxonomy" id="151549"/>
    <lineage>
        <taxon>Eukaryota</taxon>
        <taxon>Metazoa</taxon>
        <taxon>Ecdysozoa</taxon>
        <taxon>Arthropoda</taxon>
        <taxon>Hexapoda</taxon>
        <taxon>Insecta</taxon>
        <taxon>Pterygota</taxon>
        <taxon>Neoptera</taxon>
        <taxon>Endopterygota</taxon>
        <taxon>Lepidoptera</taxon>
        <taxon>Glossata</taxon>
        <taxon>Ditrysia</taxon>
        <taxon>Tineoidea</taxon>
        <taxon>Psychidae</taxon>
        <taxon>Oiketicinae</taxon>
        <taxon>Eumeta</taxon>
    </lineage>
</organism>
<gene>
    <name evidence="2" type="ORF">EVAR_35780_1</name>
</gene>
<feature type="compositionally biased region" description="Pro residues" evidence="1">
    <location>
        <begin position="77"/>
        <end position="88"/>
    </location>
</feature>
<feature type="region of interest" description="Disordered" evidence="1">
    <location>
        <begin position="1"/>
        <end position="21"/>
    </location>
</feature>